<gene>
    <name evidence="1" type="ORF">UT24_C0045G0004</name>
</gene>
<proteinExistence type="predicted"/>
<organism evidence="1 2">
    <name type="scientific">Candidatus Woesebacteria bacterium GW2011_GWB1_39_12</name>
    <dbReference type="NCBI Taxonomy" id="1618574"/>
    <lineage>
        <taxon>Bacteria</taxon>
        <taxon>Candidatus Woeseibacteriota</taxon>
    </lineage>
</organism>
<comment type="caution">
    <text evidence="1">The sequence shown here is derived from an EMBL/GenBank/DDBJ whole genome shotgun (WGS) entry which is preliminary data.</text>
</comment>
<sequence length="57" mass="6144">MSRKKLGFESLLDSTIQPIVSVAMSSGCDNLPGPEPCDCYDCDEVNCEECDSDPDPS</sequence>
<dbReference type="PROSITE" id="PS51257">
    <property type="entry name" value="PROKAR_LIPOPROTEIN"/>
    <property type="match status" value="1"/>
</dbReference>
<reference evidence="1 2" key="1">
    <citation type="journal article" date="2015" name="Nature">
        <title>rRNA introns, odd ribosomes, and small enigmatic genomes across a large radiation of phyla.</title>
        <authorList>
            <person name="Brown C.T."/>
            <person name="Hug L.A."/>
            <person name="Thomas B.C."/>
            <person name="Sharon I."/>
            <person name="Castelle C.J."/>
            <person name="Singh A."/>
            <person name="Wilkins M.J."/>
            <person name="Williams K.H."/>
            <person name="Banfield J.F."/>
        </authorList>
    </citation>
    <scope>NUCLEOTIDE SEQUENCE [LARGE SCALE GENOMIC DNA]</scope>
</reference>
<protein>
    <submittedName>
        <fullName evidence="1">Uncharacterized protein</fullName>
    </submittedName>
</protein>
<evidence type="ECO:0000313" key="2">
    <source>
        <dbReference type="Proteomes" id="UP000033881"/>
    </source>
</evidence>
<dbReference type="AlphaFoldDB" id="A0A0G0Q7L6"/>
<evidence type="ECO:0000313" key="1">
    <source>
        <dbReference type="EMBL" id="KKQ97651.1"/>
    </source>
</evidence>
<accession>A0A0G0Q7L6</accession>
<dbReference type="EMBL" id="LBWB01000045">
    <property type="protein sequence ID" value="KKQ97651.1"/>
    <property type="molecule type" value="Genomic_DNA"/>
</dbReference>
<dbReference type="Proteomes" id="UP000033881">
    <property type="component" value="Unassembled WGS sequence"/>
</dbReference>
<name>A0A0G0Q7L6_9BACT</name>